<dbReference type="EMBL" id="PDFK01000003">
    <property type="protein sequence ID" value="PKU51512.1"/>
    <property type="molecule type" value="Genomic_DNA"/>
</dbReference>
<dbReference type="InterPro" id="IPR050624">
    <property type="entry name" value="HTH-type_Tx_Regulator"/>
</dbReference>
<dbReference type="Gene3D" id="1.10.357.10">
    <property type="entry name" value="Tetracycline Repressor, domain 2"/>
    <property type="match status" value="1"/>
</dbReference>
<dbReference type="Pfam" id="PF14278">
    <property type="entry name" value="TetR_C_8"/>
    <property type="match status" value="1"/>
</dbReference>
<evidence type="ECO:0000256" key="3">
    <source>
        <dbReference type="PROSITE-ProRule" id="PRU00335"/>
    </source>
</evidence>
<protein>
    <submittedName>
        <fullName evidence="5">TetR family transcriptional regulator</fullName>
    </submittedName>
</protein>
<dbReference type="PROSITE" id="PS50977">
    <property type="entry name" value="HTH_TETR_2"/>
    <property type="match status" value="1"/>
</dbReference>
<sequence length="207" mass="24252">MCSTLEKYFRSAKKMSGKAEYKSAIRSRKMIRHAFVELVLEKDLEKITVKNIVERAEVSRGTFYAHYSDILAVIEEIENELMGKMVEFLNDFKAVEIIQNPMPLFLKMVDFLQQDIEFYRKLIFVQGASCFVVKLKDILIEKIISFQETIHPSQERQEFVLRVHFLVGGLMSMYQDWLAGKFDCSLEELTKSISRMMIQGLQSYTFK</sequence>
<dbReference type="Pfam" id="PF00440">
    <property type="entry name" value="TetR_N"/>
    <property type="match status" value="1"/>
</dbReference>
<dbReference type="GO" id="GO:0003677">
    <property type="term" value="F:DNA binding"/>
    <property type="evidence" value="ECO:0007669"/>
    <property type="project" value="UniProtKB-UniRule"/>
</dbReference>
<name>A0A2I0UZW2_9BACI</name>
<reference evidence="5 6" key="1">
    <citation type="submission" date="2017-10" db="EMBL/GenBank/DDBJ databases">
        <title>Draft genome of Lysinibacillus fusiformis strain Juneja, a laboratory-derived pathogen of Drosophila melanogaster.</title>
        <authorList>
            <person name="Smith B.R."/>
            <person name="Unckless R.L."/>
        </authorList>
    </citation>
    <scope>NUCLEOTIDE SEQUENCE [LARGE SCALE GENOMIC DNA]</scope>
    <source>
        <strain evidence="5 6">Juneja</strain>
    </source>
</reference>
<evidence type="ECO:0000256" key="2">
    <source>
        <dbReference type="ARBA" id="ARBA00023125"/>
    </source>
</evidence>
<dbReference type="InterPro" id="IPR001647">
    <property type="entry name" value="HTH_TetR"/>
</dbReference>
<dbReference type="PANTHER" id="PTHR43479">
    <property type="entry name" value="ACREF/ENVCD OPERON REPRESSOR-RELATED"/>
    <property type="match status" value="1"/>
</dbReference>
<comment type="caution">
    <text evidence="5">The sequence shown here is derived from an EMBL/GenBank/DDBJ whole genome shotgun (WGS) entry which is preliminary data.</text>
</comment>
<dbReference type="Proteomes" id="UP000234956">
    <property type="component" value="Unassembled WGS sequence"/>
</dbReference>
<keyword evidence="2 3" id="KW-0238">DNA-binding</keyword>
<dbReference type="InterPro" id="IPR039532">
    <property type="entry name" value="TetR_C_Firmicutes"/>
</dbReference>
<organism evidence="5 6">
    <name type="scientific">Lysinibacillus fusiformis</name>
    <dbReference type="NCBI Taxonomy" id="28031"/>
    <lineage>
        <taxon>Bacteria</taxon>
        <taxon>Bacillati</taxon>
        <taxon>Bacillota</taxon>
        <taxon>Bacilli</taxon>
        <taxon>Bacillales</taxon>
        <taxon>Bacillaceae</taxon>
        <taxon>Lysinibacillus</taxon>
    </lineage>
</organism>
<dbReference type="SUPFAM" id="SSF46689">
    <property type="entry name" value="Homeodomain-like"/>
    <property type="match status" value="1"/>
</dbReference>
<proteinExistence type="predicted"/>
<dbReference type="AlphaFoldDB" id="A0A2I0UZW2"/>
<evidence type="ECO:0000313" key="6">
    <source>
        <dbReference type="Proteomes" id="UP000234956"/>
    </source>
</evidence>
<evidence type="ECO:0000259" key="4">
    <source>
        <dbReference type="PROSITE" id="PS50977"/>
    </source>
</evidence>
<evidence type="ECO:0000313" key="5">
    <source>
        <dbReference type="EMBL" id="PKU51512.1"/>
    </source>
</evidence>
<keyword evidence="1" id="KW-0678">Repressor</keyword>
<evidence type="ECO:0000256" key="1">
    <source>
        <dbReference type="ARBA" id="ARBA00022491"/>
    </source>
</evidence>
<dbReference type="PANTHER" id="PTHR43479:SF7">
    <property type="entry name" value="TETR-FAMILY TRANSCRIPTIONAL REGULATOR"/>
    <property type="match status" value="1"/>
</dbReference>
<feature type="domain" description="HTH tetR-type" evidence="4">
    <location>
        <begin position="25"/>
        <end position="85"/>
    </location>
</feature>
<feature type="DNA-binding region" description="H-T-H motif" evidence="3">
    <location>
        <begin position="48"/>
        <end position="67"/>
    </location>
</feature>
<gene>
    <name evidence="5" type="ORF">CRI88_12465</name>
</gene>
<accession>A0A2I0UZW2</accession>
<dbReference type="InterPro" id="IPR009057">
    <property type="entry name" value="Homeodomain-like_sf"/>
</dbReference>